<evidence type="ECO:0000313" key="2">
    <source>
        <dbReference type="Proteomes" id="UP000265520"/>
    </source>
</evidence>
<keyword evidence="2" id="KW-1185">Reference proteome</keyword>
<dbReference type="AlphaFoldDB" id="A0A392Q5C7"/>
<protein>
    <submittedName>
        <fullName evidence="1">Ankyrin repeat protein</fullName>
    </submittedName>
</protein>
<name>A0A392Q5C7_9FABA</name>
<sequence>HGVDVNAMDRILLQSSKPFLHANVDCNALFAAVVSRQINVVRLLLQVGF</sequence>
<accession>A0A392Q5C7</accession>
<organism evidence="1 2">
    <name type="scientific">Trifolium medium</name>
    <dbReference type="NCBI Taxonomy" id="97028"/>
    <lineage>
        <taxon>Eukaryota</taxon>
        <taxon>Viridiplantae</taxon>
        <taxon>Streptophyta</taxon>
        <taxon>Embryophyta</taxon>
        <taxon>Tracheophyta</taxon>
        <taxon>Spermatophyta</taxon>
        <taxon>Magnoliopsida</taxon>
        <taxon>eudicotyledons</taxon>
        <taxon>Gunneridae</taxon>
        <taxon>Pentapetalae</taxon>
        <taxon>rosids</taxon>
        <taxon>fabids</taxon>
        <taxon>Fabales</taxon>
        <taxon>Fabaceae</taxon>
        <taxon>Papilionoideae</taxon>
        <taxon>50 kb inversion clade</taxon>
        <taxon>NPAAA clade</taxon>
        <taxon>Hologalegina</taxon>
        <taxon>IRL clade</taxon>
        <taxon>Trifolieae</taxon>
        <taxon>Trifolium</taxon>
    </lineage>
</organism>
<comment type="caution">
    <text evidence="1">The sequence shown here is derived from an EMBL/GenBank/DDBJ whole genome shotgun (WGS) entry which is preliminary data.</text>
</comment>
<proteinExistence type="predicted"/>
<dbReference type="Proteomes" id="UP000265520">
    <property type="component" value="Unassembled WGS sequence"/>
</dbReference>
<reference evidence="1 2" key="1">
    <citation type="journal article" date="2018" name="Front. Plant Sci.">
        <title>Red Clover (Trifolium pratense) and Zigzag Clover (T. medium) - A Picture of Genomic Similarities and Differences.</title>
        <authorList>
            <person name="Dluhosova J."/>
            <person name="Istvanek J."/>
            <person name="Nedelnik J."/>
            <person name="Repkova J."/>
        </authorList>
    </citation>
    <scope>NUCLEOTIDE SEQUENCE [LARGE SCALE GENOMIC DNA]</scope>
    <source>
        <strain evidence="2">cv. 10/8</strain>
        <tissue evidence="1">Leaf</tissue>
    </source>
</reference>
<evidence type="ECO:0000313" key="1">
    <source>
        <dbReference type="EMBL" id="MCI18455.1"/>
    </source>
</evidence>
<dbReference type="EMBL" id="LXQA010110231">
    <property type="protein sequence ID" value="MCI18455.1"/>
    <property type="molecule type" value="Genomic_DNA"/>
</dbReference>
<feature type="non-terminal residue" evidence="1">
    <location>
        <position position="1"/>
    </location>
</feature>